<keyword evidence="2" id="KW-1185">Reference proteome</keyword>
<evidence type="ECO:0000313" key="1">
    <source>
        <dbReference type="EMBL" id="GIX77165.1"/>
    </source>
</evidence>
<gene>
    <name evidence="1" type="ORF">CEXT_531811</name>
</gene>
<dbReference type="Proteomes" id="UP001054945">
    <property type="component" value="Unassembled WGS sequence"/>
</dbReference>
<comment type="caution">
    <text evidence="1">The sequence shown here is derived from an EMBL/GenBank/DDBJ whole genome shotgun (WGS) entry which is preliminary data.</text>
</comment>
<dbReference type="EMBL" id="BPLR01002727">
    <property type="protein sequence ID" value="GIX77165.1"/>
    <property type="molecule type" value="Genomic_DNA"/>
</dbReference>
<proteinExistence type="predicted"/>
<accession>A0AAV4MZQ4</accession>
<organism evidence="1 2">
    <name type="scientific">Caerostris extrusa</name>
    <name type="common">Bark spider</name>
    <name type="synonym">Caerostris bankana</name>
    <dbReference type="NCBI Taxonomy" id="172846"/>
    <lineage>
        <taxon>Eukaryota</taxon>
        <taxon>Metazoa</taxon>
        <taxon>Ecdysozoa</taxon>
        <taxon>Arthropoda</taxon>
        <taxon>Chelicerata</taxon>
        <taxon>Arachnida</taxon>
        <taxon>Araneae</taxon>
        <taxon>Araneomorphae</taxon>
        <taxon>Entelegynae</taxon>
        <taxon>Araneoidea</taxon>
        <taxon>Araneidae</taxon>
        <taxon>Caerostris</taxon>
    </lineage>
</organism>
<evidence type="ECO:0000313" key="2">
    <source>
        <dbReference type="Proteomes" id="UP001054945"/>
    </source>
</evidence>
<name>A0AAV4MZQ4_CAEEX</name>
<dbReference type="AlphaFoldDB" id="A0AAV4MZQ4"/>
<reference evidence="1 2" key="1">
    <citation type="submission" date="2021-06" db="EMBL/GenBank/DDBJ databases">
        <title>Caerostris extrusa draft genome.</title>
        <authorList>
            <person name="Kono N."/>
            <person name="Arakawa K."/>
        </authorList>
    </citation>
    <scope>NUCLEOTIDE SEQUENCE [LARGE SCALE GENOMIC DNA]</scope>
</reference>
<protein>
    <submittedName>
        <fullName evidence="1">Uncharacterized protein</fullName>
    </submittedName>
</protein>
<sequence>MSNVFSRSRMFDYTRTLSLPESNCFPSNHGHYSVALFRSNCVLRKLEFHVLKLNGGRVRGVVLFPSSDQTKVFVPLHFCAIDSLLCR</sequence>